<name>A0A4P6EH19_9MICO</name>
<evidence type="ECO:0008006" key="3">
    <source>
        <dbReference type="Google" id="ProtNLM"/>
    </source>
</evidence>
<keyword evidence="2" id="KW-1185">Reference proteome</keyword>
<reference evidence="1 2" key="1">
    <citation type="submission" date="2019-01" db="EMBL/GenBank/DDBJ databases">
        <title>Genome sequencing of strain DFW100M-13.</title>
        <authorList>
            <person name="Heo J."/>
            <person name="Kim S.-J."/>
            <person name="Kim J.-S."/>
            <person name="Hong S.-B."/>
            <person name="Kwon S.-W."/>
        </authorList>
    </citation>
    <scope>NUCLEOTIDE SEQUENCE [LARGE SCALE GENOMIC DNA]</scope>
    <source>
        <strain evidence="1 2">DFW100M-13</strain>
    </source>
</reference>
<dbReference type="EMBL" id="CP035494">
    <property type="protein sequence ID" value="QAY61664.1"/>
    <property type="molecule type" value="Genomic_DNA"/>
</dbReference>
<dbReference type="OrthoDB" id="5517693at2"/>
<evidence type="ECO:0000313" key="1">
    <source>
        <dbReference type="EMBL" id="QAY61664.1"/>
    </source>
</evidence>
<dbReference type="AlphaFoldDB" id="A0A4P6EH19"/>
<proteinExistence type="predicted"/>
<evidence type="ECO:0000313" key="2">
    <source>
        <dbReference type="Proteomes" id="UP000293995"/>
    </source>
</evidence>
<organism evidence="1 2">
    <name type="scientific">Microbacterium protaetiae</name>
    <dbReference type="NCBI Taxonomy" id="2509458"/>
    <lineage>
        <taxon>Bacteria</taxon>
        <taxon>Bacillati</taxon>
        <taxon>Actinomycetota</taxon>
        <taxon>Actinomycetes</taxon>
        <taxon>Micrococcales</taxon>
        <taxon>Microbacteriaceae</taxon>
        <taxon>Microbacterium</taxon>
    </lineage>
</organism>
<dbReference type="KEGG" id="mprt:ET475_02265"/>
<sequence>MPWGDHEITTPAQTALDLARVLPFVRAVSAVDQAIWSERPGGPLTTLADIRKLLESSAPSRGDARARRVLDFANPLAANVRESQSRVVVVQLGFPMPLIQVRRTLRSGRLAIADLFFEREDHWCEIDGRGKYLSPEFGADRSSAEIVIDEKNRENEIRREVRGFSRWEALEADNPRRIWDILTGDGMPCSRPRP</sequence>
<protein>
    <recommendedName>
        <fullName evidence="3">DUF559 domain-containing protein</fullName>
    </recommendedName>
</protein>
<accession>A0A4P6EH19</accession>
<gene>
    <name evidence="1" type="ORF">ET475_02265</name>
</gene>
<dbReference type="Proteomes" id="UP000293995">
    <property type="component" value="Chromosome"/>
</dbReference>